<name>A0A975TW15_9RHOB</name>
<keyword evidence="3" id="KW-1185">Reference proteome</keyword>
<protein>
    <submittedName>
        <fullName evidence="2">Pentapeptide repeat-containing protein</fullName>
    </submittedName>
</protein>
<sequence length="502" mass="54344">MDATTTITLPLPPDTLMILLVLFGLGLASYVIFAVLPKSDNPPRNNPIDRLATSLGFRLTGSFEAMLLFLVICVYAVVFAFAAIISLRALGGILLVANTDVTAPTQPRAGLAFGTLLAAILGAPFIIWRSWIAAKQTAVAEESLFNDKINAAAQDLAARRQVTKAVAPGGSYEKHQDFWEDDLVTRAAAIDRLEGLALEAMARGDYPPAQRIARMLSIYLQELSRAYPPQNRSQNLASGDIRTWAGTLTPIRPDMHRAAQSLGRINPKDKAQRAAFGPANIDLRRCNLQGFDLSSLEFSGALLAFANLCNSSLSQSKIQSADFDGANLTNCNLSNVEVSGMTFRHTDFGFAIFSGSAFRHCTFQSCQFSGSAFNNSSFIGCFFERAWFGSTSFGAAPIALSDFSGSAIREASPTTIGALSSVAESFFTDGTSKRSFEILVRQLKGTIGEHFNPTWPTHWSEERLSIEANELGESDFLTQWRAFAASLDPPVAIAPDYGRPPP</sequence>
<dbReference type="Proteomes" id="UP000693972">
    <property type="component" value="Unassembled WGS sequence"/>
</dbReference>
<proteinExistence type="predicted"/>
<dbReference type="RefSeq" id="WP_257894577.1">
    <property type="nucleotide sequence ID" value="NZ_JAIMBW010000001.1"/>
</dbReference>
<keyword evidence="1" id="KW-1133">Transmembrane helix</keyword>
<dbReference type="Gene3D" id="2.160.20.80">
    <property type="entry name" value="E3 ubiquitin-protein ligase SopA"/>
    <property type="match status" value="1"/>
</dbReference>
<dbReference type="AlphaFoldDB" id="A0A975TW15"/>
<dbReference type="PANTHER" id="PTHR14136:SF17">
    <property type="entry name" value="BTB_POZ DOMAIN-CONTAINING PROTEIN KCTD9"/>
    <property type="match status" value="1"/>
</dbReference>
<evidence type="ECO:0000313" key="2">
    <source>
        <dbReference type="EMBL" id="QXL87724.1"/>
    </source>
</evidence>
<dbReference type="PANTHER" id="PTHR14136">
    <property type="entry name" value="BTB_POZ DOMAIN-CONTAINING PROTEIN KCTD9"/>
    <property type="match status" value="1"/>
</dbReference>
<keyword evidence="1" id="KW-0472">Membrane</keyword>
<reference evidence="2 3" key="1">
    <citation type="submission" date="2021-07" db="EMBL/GenBank/DDBJ databases">
        <title>Karlodiniumbacter phycospheric gen. nov., sp. nov., a phycosphere bacterium isolated from karlodinium veneficum.</title>
        <authorList>
            <person name="Peng Y."/>
            <person name="Jiang L."/>
            <person name="Lee J."/>
        </authorList>
    </citation>
    <scope>NUCLEOTIDE SEQUENCE</scope>
    <source>
        <strain evidence="2 3">N5</strain>
    </source>
</reference>
<evidence type="ECO:0000256" key="1">
    <source>
        <dbReference type="SAM" id="Phobius"/>
    </source>
</evidence>
<evidence type="ECO:0000313" key="3">
    <source>
        <dbReference type="Proteomes" id="UP000693972"/>
    </source>
</evidence>
<dbReference type="EMBL" id="CP078073">
    <property type="protein sequence ID" value="QXL87724.1"/>
    <property type="molecule type" value="Genomic_DNA"/>
</dbReference>
<feature type="transmembrane region" description="Helical" evidence="1">
    <location>
        <begin position="109"/>
        <end position="128"/>
    </location>
</feature>
<dbReference type="Pfam" id="PF13576">
    <property type="entry name" value="Pentapeptide_3"/>
    <property type="match status" value="1"/>
</dbReference>
<organism evidence="2">
    <name type="scientific">Gymnodinialimonas phycosphaerae</name>
    <dbReference type="NCBI Taxonomy" id="2841589"/>
    <lineage>
        <taxon>Bacteria</taxon>
        <taxon>Pseudomonadati</taxon>
        <taxon>Pseudomonadota</taxon>
        <taxon>Alphaproteobacteria</taxon>
        <taxon>Rhodobacterales</taxon>
        <taxon>Paracoccaceae</taxon>
        <taxon>Gymnodinialimonas</taxon>
    </lineage>
</organism>
<dbReference type="SUPFAM" id="SSF141571">
    <property type="entry name" value="Pentapeptide repeat-like"/>
    <property type="match status" value="1"/>
</dbReference>
<accession>A0A975TW15</accession>
<feature type="transmembrane region" description="Helical" evidence="1">
    <location>
        <begin position="67"/>
        <end position="97"/>
    </location>
</feature>
<dbReference type="EMBL" id="JAIMBW010000001">
    <property type="protein sequence ID" value="MBY4895120.1"/>
    <property type="molecule type" value="Genomic_DNA"/>
</dbReference>
<dbReference type="InterPro" id="IPR001646">
    <property type="entry name" value="5peptide_repeat"/>
</dbReference>
<dbReference type="InterPro" id="IPR051082">
    <property type="entry name" value="Pentapeptide-BTB/POZ_domain"/>
</dbReference>
<keyword evidence="1" id="KW-0812">Transmembrane</keyword>
<dbReference type="Pfam" id="PF00805">
    <property type="entry name" value="Pentapeptide"/>
    <property type="match status" value="1"/>
</dbReference>
<feature type="transmembrane region" description="Helical" evidence="1">
    <location>
        <begin position="16"/>
        <end position="36"/>
    </location>
</feature>
<gene>
    <name evidence="2" type="ORF">KUL25_20355</name>
</gene>